<dbReference type="InterPro" id="IPR036390">
    <property type="entry name" value="WH_DNA-bd_sf"/>
</dbReference>
<dbReference type="GO" id="GO:0003700">
    <property type="term" value="F:DNA-binding transcription factor activity"/>
    <property type="evidence" value="ECO:0007669"/>
    <property type="project" value="InterPro"/>
</dbReference>
<dbReference type="Proteomes" id="UP000295388">
    <property type="component" value="Unassembled WGS sequence"/>
</dbReference>
<reference evidence="5 6" key="1">
    <citation type="submission" date="2019-03" db="EMBL/GenBank/DDBJ databases">
        <title>Genomic Encyclopedia of Type Strains, Phase III (KMG-III): the genomes of soil and plant-associated and newly described type strains.</title>
        <authorList>
            <person name="Whitman W."/>
        </authorList>
    </citation>
    <scope>NUCLEOTIDE SEQUENCE [LARGE SCALE GENOMIC DNA]</scope>
    <source>
        <strain evidence="5 6">VKM Ac-2527</strain>
    </source>
</reference>
<dbReference type="Gene3D" id="1.10.10.10">
    <property type="entry name" value="Winged helix-like DNA-binding domain superfamily/Winged helix DNA-binding domain"/>
    <property type="match status" value="1"/>
</dbReference>
<dbReference type="PANTHER" id="PTHR43132">
    <property type="entry name" value="ARSENICAL RESISTANCE OPERON REPRESSOR ARSR-RELATED"/>
    <property type="match status" value="1"/>
</dbReference>
<dbReference type="InterPro" id="IPR001845">
    <property type="entry name" value="HTH_ArsR_DNA-bd_dom"/>
</dbReference>
<evidence type="ECO:0000256" key="1">
    <source>
        <dbReference type="ARBA" id="ARBA00023015"/>
    </source>
</evidence>
<dbReference type="AlphaFoldDB" id="A0A4R6JI30"/>
<dbReference type="GO" id="GO:0003677">
    <property type="term" value="F:DNA binding"/>
    <property type="evidence" value="ECO:0007669"/>
    <property type="project" value="UniProtKB-KW"/>
</dbReference>
<feature type="domain" description="HTH arsR-type" evidence="4">
    <location>
        <begin position="87"/>
        <end position="166"/>
    </location>
</feature>
<dbReference type="EMBL" id="SNWQ01000021">
    <property type="protein sequence ID" value="TDO35780.1"/>
    <property type="molecule type" value="Genomic_DNA"/>
</dbReference>
<evidence type="ECO:0000313" key="5">
    <source>
        <dbReference type="EMBL" id="TDO35780.1"/>
    </source>
</evidence>
<evidence type="ECO:0000313" key="6">
    <source>
        <dbReference type="Proteomes" id="UP000295388"/>
    </source>
</evidence>
<name>A0A4R6JI30_9ACTN</name>
<evidence type="ECO:0000256" key="2">
    <source>
        <dbReference type="ARBA" id="ARBA00023125"/>
    </source>
</evidence>
<gene>
    <name evidence="5" type="ORF">EV643_12152</name>
</gene>
<protein>
    <submittedName>
        <fullName evidence="5">Helix-turn-helix protein</fullName>
    </submittedName>
</protein>
<evidence type="ECO:0000259" key="4">
    <source>
        <dbReference type="SMART" id="SM00418"/>
    </source>
</evidence>
<keyword evidence="6" id="KW-1185">Reference proteome</keyword>
<dbReference type="SMART" id="SM00418">
    <property type="entry name" value="HTH_ARSR"/>
    <property type="match status" value="1"/>
</dbReference>
<keyword evidence="3" id="KW-0804">Transcription</keyword>
<dbReference type="PANTHER" id="PTHR43132:SF8">
    <property type="entry name" value="HTH-TYPE TRANSCRIPTIONAL REGULATOR KMTR"/>
    <property type="match status" value="1"/>
</dbReference>
<dbReference type="InterPro" id="IPR036388">
    <property type="entry name" value="WH-like_DNA-bd_sf"/>
</dbReference>
<organism evidence="5 6">
    <name type="scientific">Kribbella caucasensis</name>
    <dbReference type="NCBI Taxonomy" id="2512215"/>
    <lineage>
        <taxon>Bacteria</taxon>
        <taxon>Bacillati</taxon>
        <taxon>Actinomycetota</taxon>
        <taxon>Actinomycetes</taxon>
        <taxon>Propionibacteriales</taxon>
        <taxon>Kribbellaceae</taxon>
        <taxon>Kribbella</taxon>
    </lineage>
</organism>
<evidence type="ECO:0000256" key="3">
    <source>
        <dbReference type="ARBA" id="ARBA00023163"/>
    </source>
</evidence>
<dbReference type="InterPro" id="IPR011991">
    <property type="entry name" value="ArsR-like_HTH"/>
</dbReference>
<comment type="caution">
    <text evidence="5">The sequence shown here is derived from an EMBL/GenBank/DDBJ whole genome shotgun (WGS) entry which is preliminary data.</text>
</comment>
<keyword evidence="2" id="KW-0238">DNA-binding</keyword>
<dbReference type="CDD" id="cd00090">
    <property type="entry name" value="HTH_ARSR"/>
    <property type="match status" value="1"/>
</dbReference>
<dbReference type="Pfam" id="PF12840">
    <property type="entry name" value="HTH_20"/>
    <property type="match status" value="1"/>
</dbReference>
<keyword evidence="1" id="KW-0805">Transcription regulation</keyword>
<sequence length="182" mass="19137">MVGVEFGVPGCESATTVAAVKSRAPVLTVYGASSYDVQLRGRGLRLYPSPLTAECLALDAPDRRPVLVYPCSEFPMDALADDLADTDALADLVGRTRASVLRALTSSATTTQLARRTGISLASASEHAQVLRNAGLLTTHRTNGTALHSLTPTAHRLLTTPGQIRADPICPTKTQTSPRISG</sequence>
<dbReference type="SUPFAM" id="SSF46785">
    <property type="entry name" value="Winged helix' DNA-binding domain"/>
    <property type="match status" value="1"/>
</dbReference>
<proteinExistence type="predicted"/>
<accession>A0A4R6JI30</accession>
<dbReference type="InterPro" id="IPR051011">
    <property type="entry name" value="Metal_resp_trans_reg"/>
</dbReference>